<gene>
    <name evidence="1" type="ORF">SAMN04489740_3133</name>
</gene>
<evidence type="ECO:0000313" key="1">
    <source>
        <dbReference type="EMBL" id="SEE92642.1"/>
    </source>
</evidence>
<reference evidence="1 2" key="1">
    <citation type="submission" date="2016-10" db="EMBL/GenBank/DDBJ databases">
        <authorList>
            <person name="de Groot N.N."/>
        </authorList>
    </citation>
    <scope>NUCLEOTIDE SEQUENCE [LARGE SCALE GENOMIC DNA]</scope>
    <source>
        <strain evidence="1 2">DSM 22274</strain>
    </source>
</reference>
<accession>A0A1H5MTI3</accession>
<name>A0A0U3PTY9_9MICC</name>
<dbReference type="Proteomes" id="UP000182725">
    <property type="component" value="Unassembled WGS sequence"/>
</dbReference>
<proteinExistence type="predicted"/>
<dbReference type="RefSeq" id="WP_044574733.1">
    <property type="nucleotide sequence ID" value="NZ_CP013745.1"/>
</dbReference>
<protein>
    <submittedName>
        <fullName evidence="1">Uncharacterized protein</fullName>
    </submittedName>
</protein>
<accession>A0A0U3PTY9</accession>
<sequence length="63" mass="7095">MEIHLWWLELELRAKQWFRENTGATEVPESVAEAVAAAGGSLSGGTLTQREWDFIVTQSEFVD</sequence>
<dbReference type="AlphaFoldDB" id="A0A0U3PTY9"/>
<organism evidence="1 2">
    <name type="scientific">Arthrobacter alpinus</name>
    <dbReference type="NCBI Taxonomy" id="656366"/>
    <lineage>
        <taxon>Bacteria</taxon>
        <taxon>Bacillati</taxon>
        <taxon>Actinomycetota</taxon>
        <taxon>Actinomycetes</taxon>
        <taxon>Micrococcales</taxon>
        <taxon>Micrococcaceae</taxon>
        <taxon>Arthrobacter</taxon>
    </lineage>
</organism>
<evidence type="ECO:0000313" key="2">
    <source>
        <dbReference type="Proteomes" id="UP000182725"/>
    </source>
</evidence>
<dbReference type="EMBL" id="FNTV01000001">
    <property type="protein sequence ID" value="SEE92642.1"/>
    <property type="molecule type" value="Genomic_DNA"/>
</dbReference>
<dbReference type="KEGG" id="arw:MB46_16495"/>